<reference evidence="4 5" key="3">
    <citation type="journal article" date="2010" name="BMC Genomics">
        <title>Transcriptome sequencing and comparative analysis of cucumber flowers with different sex types.</title>
        <authorList>
            <person name="Guo S."/>
            <person name="Zheng Y."/>
            <person name="Joung J.G."/>
            <person name="Liu S."/>
            <person name="Zhang Z."/>
            <person name="Crasta O.R."/>
            <person name="Sobral B.W."/>
            <person name="Xu Y."/>
            <person name="Huang S."/>
            <person name="Fei Z."/>
        </authorList>
    </citation>
    <scope>NUCLEOTIDE SEQUENCE [LARGE SCALE GENOMIC DNA]</scope>
    <source>
        <strain evidence="5">cv. 9930</strain>
    </source>
</reference>
<keyword evidence="1" id="KW-0808">Transferase</keyword>
<accession>A0A0A0KDR0</accession>
<organism evidence="4 5">
    <name type="scientific">Cucumis sativus</name>
    <name type="common">Cucumber</name>
    <dbReference type="NCBI Taxonomy" id="3659"/>
    <lineage>
        <taxon>Eukaryota</taxon>
        <taxon>Viridiplantae</taxon>
        <taxon>Streptophyta</taxon>
        <taxon>Embryophyta</taxon>
        <taxon>Tracheophyta</taxon>
        <taxon>Spermatophyta</taxon>
        <taxon>Magnoliopsida</taxon>
        <taxon>eudicotyledons</taxon>
        <taxon>Gunneridae</taxon>
        <taxon>Pentapetalae</taxon>
        <taxon>rosids</taxon>
        <taxon>fabids</taxon>
        <taxon>Cucurbitales</taxon>
        <taxon>Cucurbitaceae</taxon>
        <taxon>Benincaseae</taxon>
        <taxon>Cucumis</taxon>
    </lineage>
</organism>
<gene>
    <name evidence="4" type="ORF">Csa_6G376240</name>
</gene>
<dbReference type="GO" id="GO:0016747">
    <property type="term" value="F:acyltransferase activity, transferring groups other than amino-acyl groups"/>
    <property type="evidence" value="ECO:0007669"/>
    <property type="project" value="InterPro"/>
</dbReference>
<dbReference type="EMBL" id="CM002927">
    <property type="protein sequence ID" value="KGN47683.1"/>
    <property type="molecule type" value="Genomic_DNA"/>
</dbReference>
<reference evidence="4 5" key="2">
    <citation type="journal article" date="2009" name="PLoS ONE">
        <title>An integrated genetic and cytogenetic map of the cucumber genome.</title>
        <authorList>
            <person name="Ren Y."/>
            <person name="Zhang Z."/>
            <person name="Liu J."/>
            <person name="Staub J.E."/>
            <person name="Han Y."/>
            <person name="Cheng Z."/>
            <person name="Li X."/>
            <person name="Lu J."/>
            <person name="Miao H."/>
            <person name="Kang H."/>
            <person name="Xie B."/>
            <person name="Gu X."/>
            <person name="Wang X."/>
            <person name="Du Y."/>
            <person name="Jin W."/>
            <person name="Huang S."/>
        </authorList>
    </citation>
    <scope>NUCLEOTIDE SEQUENCE [LARGE SCALE GENOMIC DNA]</scope>
    <source>
        <strain evidence="5">cv. 9930</strain>
    </source>
</reference>
<evidence type="ECO:0000256" key="1">
    <source>
        <dbReference type="ARBA" id="ARBA00022679"/>
    </source>
</evidence>
<name>A0A0A0KDR0_CUCSA</name>
<dbReference type="InterPro" id="IPR011141">
    <property type="entry name" value="Polyketide_synthase_type-III"/>
</dbReference>
<dbReference type="SUPFAM" id="SSF53901">
    <property type="entry name" value="Thiolase-like"/>
    <property type="match status" value="1"/>
</dbReference>
<evidence type="ECO:0000313" key="4">
    <source>
        <dbReference type="EMBL" id="KGN47683.1"/>
    </source>
</evidence>
<dbReference type="Pfam" id="PF00195">
    <property type="entry name" value="Chal_sti_synt_N"/>
    <property type="match status" value="1"/>
</dbReference>
<dbReference type="PANTHER" id="PTHR11877:SF14">
    <property type="entry name" value="CHALCONE SYNTHASE"/>
    <property type="match status" value="1"/>
</dbReference>
<evidence type="ECO:0000259" key="3">
    <source>
        <dbReference type="Pfam" id="PF00195"/>
    </source>
</evidence>
<reference evidence="4 5" key="1">
    <citation type="journal article" date="2009" name="Nat. Genet.">
        <title>The genome of the cucumber, Cucumis sativus L.</title>
        <authorList>
            <person name="Huang S."/>
            <person name="Li R."/>
            <person name="Zhang Z."/>
            <person name="Li L."/>
            <person name="Gu X."/>
            <person name="Fan W."/>
            <person name="Lucas W.J."/>
            <person name="Wang X."/>
            <person name="Xie B."/>
            <person name="Ni P."/>
            <person name="Ren Y."/>
            <person name="Zhu H."/>
            <person name="Li J."/>
            <person name="Lin K."/>
            <person name="Jin W."/>
            <person name="Fei Z."/>
            <person name="Li G."/>
            <person name="Staub J."/>
            <person name="Kilian A."/>
            <person name="van der Vossen E.A."/>
            <person name="Wu Y."/>
            <person name="Guo J."/>
            <person name="He J."/>
            <person name="Jia Z."/>
            <person name="Ren Y."/>
            <person name="Tian G."/>
            <person name="Lu Y."/>
            <person name="Ruan J."/>
            <person name="Qian W."/>
            <person name="Wang M."/>
            <person name="Huang Q."/>
            <person name="Li B."/>
            <person name="Xuan Z."/>
            <person name="Cao J."/>
            <person name="Asan"/>
            <person name="Wu Z."/>
            <person name="Zhang J."/>
            <person name="Cai Q."/>
            <person name="Bai Y."/>
            <person name="Zhao B."/>
            <person name="Han Y."/>
            <person name="Li Y."/>
            <person name="Li X."/>
            <person name="Wang S."/>
            <person name="Shi Q."/>
            <person name="Liu S."/>
            <person name="Cho W.K."/>
            <person name="Kim J.Y."/>
            <person name="Xu Y."/>
            <person name="Heller-Uszynska K."/>
            <person name="Miao H."/>
            <person name="Cheng Z."/>
            <person name="Zhang S."/>
            <person name="Wu J."/>
            <person name="Yang Y."/>
            <person name="Kang H."/>
            <person name="Li M."/>
            <person name="Liang H."/>
            <person name="Ren X."/>
            <person name="Shi Z."/>
            <person name="Wen M."/>
            <person name="Jian M."/>
            <person name="Yang H."/>
            <person name="Zhang G."/>
            <person name="Yang Z."/>
            <person name="Chen R."/>
            <person name="Liu S."/>
            <person name="Li J."/>
            <person name="Ma L."/>
            <person name="Liu H."/>
            <person name="Zhou Y."/>
            <person name="Zhao J."/>
            <person name="Fang X."/>
            <person name="Li G."/>
            <person name="Fang L."/>
            <person name="Li Y."/>
            <person name="Liu D."/>
            <person name="Zheng H."/>
            <person name="Zhang Y."/>
            <person name="Qin N."/>
            <person name="Li Z."/>
            <person name="Yang G."/>
            <person name="Yang S."/>
            <person name="Bolund L."/>
            <person name="Kristiansen K."/>
            <person name="Zheng H."/>
            <person name="Li S."/>
            <person name="Zhang X."/>
            <person name="Yang H."/>
            <person name="Wang J."/>
            <person name="Sun R."/>
            <person name="Zhang B."/>
            <person name="Jiang S."/>
            <person name="Wang J."/>
            <person name="Du Y."/>
            <person name="Li S."/>
        </authorList>
    </citation>
    <scope>NUCLEOTIDE SEQUENCE [LARGE SCALE GENOMIC DNA]</scope>
    <source>
        <strain evidence="5">cv. 9930</strain>
    </source>
</reference>
<dbReference type="Gramene" id="KGN47683">
    <property type="protein sequence ID" value="KGN47683"/>
    <property type="gene ID" value="Csa_6G376240"/>
</dbReference>
<dbReference type="PANTHER" id="PTHR11877">
    <property type="entry name" value="HYDROXYMETHYLGLUTARYL-COA SYNTHASE"/>
    <property type="match status" value="1"/>
</dbReference>
<proteinExistence type="predicted"/>
<dbReference type="Proteomes" id="UP000029981">
    <property type="component" value="Chromosome 6"/>
</dbReference>
<evidence type="ECO:0000313" key="5">
    <source>
        <dbReference type="Proteomes" id="UP000029981"/>
    </source>
</evidence>
<dbReference type="InterPro" id="IPR016039">
    <property type="entry name" value="Thiolase-like"/>
</dbReference>
<dbReference type="AlphaFoldDB" id="A0A0A0KDR0"/>
<dbReference type="Gene3D" id="3.40.47.10">
    <property type="match status" value="1"/>
</dbReference>
<feature type="domain" description="Chalcone/stilbene synthase N-terminal" evidence="3">
    <location>
        <begin position="57"/>
        <end position="97"/>
    </location>
</feature>
<keyword evidence="5" id="KW-1185">Reference proteome</keyword>
<sequence>MCKHGAPSLDAHQEMMQEEAALETMIVFKNGVNQYNNIKYYTHLILCTASTNSIPGGCFVAGTALRLPTDLAENNAGARVLVVCVDVTTICFHGPSNLIF</sequence>
<evidence type="ECO:0000256" key="2">
    <source>
        <dbReference type="ARBA" id="ARBA00023315"/>
    </source>
</evidence>
<keyword evidence="2" id="KW-0012">Acyltransferase</keyword>
<dbReference type="InterPro" id="IPR001099">
    <property type="entry name" value="Chalcone/stilbene_synt_N"/>
</dbReference>
<protein>
    <recommendedName>
        <fullName evidence="3">Chalcone/stilbene synthase N-terminal domain-containing protein</fullName>
    </recommendedName>
</protein>
<reference evidence="4 5" key="4">
    <citation type="journal article" date="2011" name="BMC Genomics">
        <title>RNA-Seq improves annotation of protein-coding genes in the cucumber genome.</title>
        <authorList>
            <person name="Li Z."/>
            <person name="Zhang Z."/>
            <person name="Yan P."/>
            <person name="Huang S."/>
            <person name="Fei Z."/>
            <person name="Lin K."/>
        </authorList>
    </citation>
    <scope>NUCLEOTIDE SEQUENCE [LARGE SCALE GENOMIC DNA]</scope>
    <source>
        <strain evidence="5">cv. 9930</strain>
    </source>
</reference>
<dbReference type="STRING" id="3659.A0A0A0KDR0"/>